<feature type="transmembrane region" description="Helical" evidence="1">
    <location>
        <begin position="144"/>
        <end position="177"/>
    </location>
</feature>
<dbReference type="Proteomes" id="UP000184330">
    <property type="component" value="Unassembled WGS sequence"/>
</dbReference>
<keyword evidence="1" id="KW-0812">Transmembrane</keyword>
<keyword evidence="1" id="KW-0472">Membrane</keyword>
<protein>
    <recommendedName>
        <fullName evidence="4">PSI domain-containing protein</fullName>
    </recommendedName>
</protein>
<proteinExistence type="predicted"/>
<evidence type="ECO:0000313" key="3">
    <source>
        <dbReference type="Proteomes" id="UP000184330"/>
    </source>
</evidence>
<evidence type="ECO:0000313" key="2">
    <source>
        <dbReference type="EMBL" id="CZR50967.1"/>
    </source>
</evidence>
<evidence type="ECO:0008006" key="4">
    <source>
        <dbReference type="Google" id="ProtNLM"/>
    </source>
</evidence>
<keyword evidence="1" id="KW-1133">Transmembrane helix</keyword>
<accession>A0A1L7WDW3</accession>
<dbReference type="AlphaFoldDB" id="A0A1L7WDW3"/>
<dbReference type="OrthoDB" id="5427091at2759"/>
<dbReference type="EMBL" id="FJOG01000001">
    <property type="protein sequence ID" value="CZR50967.1"/>
    <property type="molecule type" value="Genomic_DNA"/>
</dbReference>
<gene>
    <name evidence="2" type="ORF">PAC_00842</name>
</gene>
<keyword evidence="3" id="KW-1185">Reference proteome</keyword>
<sequence length="236" mass="26611">MWFRLRCRDQSSGLEKRTLKTDLGVETAIGEWKARNGLVDIGEDGITFDEDSKVGKGGVQEQRNRTEAYDDMLRICWSKQDCSSCLNTGWMRADDGGASVGCSWCPGSQTCIPNPTHPPLFAPFHNPNICPLWYERWELRTKPLGCYVSTITFLSVIVAVISTLLVVSILVAIGFGIRKCVLWNREERNRGWWRFWRWRVGLRDARGRKRGARGRTNGVVEDGERASLLGDGENGG</sequence>
<evidence type="ECO:0000256" key="1">
    <source>
        <dbReference type="SAM" id="Phobius"/>
    </source>
</evidence>
<organism evidence="2 3">
    <name type="scientific">Phialocephala subalpina</name>
    <dbReference type="NCBI Taxonomy" id="576137"/>
    <lineage>
        <taxon>Eukaryota</taxon>
        <taxon>Fungi</taxon>
        <taxon>Dikarya</taxon>
        <taxon>Ascomycota</taxon>
        <taxon>Pezizomycotina</taxon>
        <taxon>Leotiomycetes</taxon>
        <taxon>Helotiales</taxon>
        <taxon>Mollisiaceae</taxon>
        <taxon>Phialocephala</taxon>
        <taxon>Phialocephala fortinii species complex</taxon>
    </lineage>
</organism>
<dbReference type="STRING" id="576137.A0A1L7WDW3"/>
<name>A0A1L7WDW3_9HELO</name>
<reference evidence="2 3" key="1">
    <citation type="submission" date="2016-03" db="EMBL/GenBank/DDBJ databases">
        <authorList>
            <person name="Ploux O."/>
        </authorList>
    </citation>
    <scope>NUCLEOTIDE SEQUENCE [LARGE SCALE GENOMIC DNA]</scope>
    <source>
        <strain evidence="2 3">UAMH 11012</strain>
    </source>
</reference>